<feature type="transmembrane region" description="Helical" evidence="7">
    <location>
        <begin position="112"/>
        <end position="131"/>
    </location>
</feature>
<evidence type="ECO:0000259" key="8">
    <source>
        <dbReference type="PROSITE" id="PS50928"/>
    </source>
</evidence>
<feature type="transmembrane region" description="Helical" evidence="7">
    <location>
        <begin position="194"/>
        <end position="219"/>
    </location>
</feature>
<dbReference type="PANTHER" id="PTHR43386:SF25">
    <property type="entry name" value="PEPTIDE ABC TRANSPORTER PERMEASE PROTEIN"/>
    <property type="match status" value="1"/>
</dbReference>
<dbReference type="InterPro" id="IPR035906">
    <property type="entry name" value="MetI-like_sf"/>
</dbReference>
<comment type="caution">
    <text evidence="9">The sequence shown here is derived from an EMBL/GenBank/DDBJ whole genome shotgun (WGS) entry which is preliminary data.</text>
</comment>
<sequence length="274" mass="28656">MNAKRSLFSRAMITVSVLMIACLVLFALVPGWIAPYSPTEMNGAAILQAPGGSHLLGTDYFGRDILTLVIYGSRDALIIGISAVLLGGGIGALIGAIAGYSGGFIDAVLMRLIDTLMTIPGILLALTVSAVLGPSKFNLIIAVSISIIPSFARVLRGQVLTIKNRTFIEAARSIGTSHLRILFSHIAPHAFSSLLVMGTIGVGSAILMGSGLSFLGLGSSEEIPDWGSLLSEGRSYISMAWWIATFPGLAITLLVVSINFLGDELQSAIGPRKG</sequence>
<feature type="transmembrane region" description="Helical" evidence="7">
    <location>
        <begin position="76"/>
        <end position="100"/>
    </location>
</feature>
<dbReference type="InterPro" id="IPR050366">
    <property type="entry name" value="BP-dependent_transpt_permease"/>
</dbReference>
<dbReference type="PROSITE" id="PS51257">
    <property type="entry name" value="PROKAR_LIPOPROTEIN"/>
    <property type="match status" value="1"/>
</dbReference>
<name>A0A850EV90_9BACL</name>
<dbReference type="SUPFAM" id="SSF161098">
    <property type="entry name" value="MetI-like"/>
    <property type="match status" value="1"/>
</dbReference>
<feature type="domain" description="ABC transmembrane type-1" evidence="8">
    <location>
        <begin position="73"/>
        <end position="262"/>
    </location>
</feature>
<dbReference type="Pfam" id="PF12911">
    <property type="entry name" value="OppC_N"/>
    <property type="match status" value="1"/>
</dbReference>
<keyword evidence="6 7" id="KW-0472">Membrane</keyword>
<keyword evidence="10" id="KW-1185">Reference proteome</keyword>
<dbReference type="EMBL" id="JABWCS010000211">
    <property type="protein sequence ID" value="NUU61811.1"/>
    <property type="molecule type" value="Genomic_DNA"/>
</dbReference>
<dbReference type="RefSeq" id="WP_175372313.1">
    <property type="nucleotide sequence ID" value="NZ_JABWCS010000211.1"/>
</dbReference>
<dbReference type="PANTHER" id="PTHR43386">
    <property type="entry name" value="OLIGOPEPTIDE TRANSPORT SYSTEM PERMEASE PROTEIN APPC"/>
    <property type="match status" value="1"/>
</dbReference>
<dbReference type="Gene3D" id="1.10.3720.10">
    <property type="entry name" value="MetI-like"/>
    <property type="match status" value="1"/>
</dbReference>
<feature type="transmembrane region" description="Helical" evidence="7">
    <location>
        <begin position="137"/>
        <end position="155"/>
    </location>
</feature>
<dbReference type="CDD" id="cd06261">
    <property type="entry name" value="TM_PBP2"/>
    <property type="match status" value="1"/>
</dbReference>
<evidence type="ECO:0000256" key="7">
    <source>
        <dbReference type="RuleBase" id="RU363032"/>
    </source>
</evidence>
<evidence type="ECO:0000313" key="10">
    <source>
        <dbReference type="Proteomes" id="UP000564806"/>
    </source>
</evidence>
<keyword evidence="2 7" id="KW-0813">Transport</keyword>
<comment type="similarity">
    <text evidence="7">Belongs to the binding-protein-dependent transport system permease family.</text>
</comment>
<evidence type="ECO:0000313" key="9">
    <source>
        <dbReference type="EMBL" id="NUU61811.1"/>
    </source>
</evidence>
<dbReference type="PROSITE" id="PS50928">
    <property type="entry name" value="ABC_TM1"/>
    <property type="match status" value="1"/>
</dbReference>
<keyword evidence="5 7" id="KW-1133">Transmembrane helix</keyword>
<feature type="transmembrane region" description="Helical" evidence="7">
    <location>
        <begin position="12"/>
        <end position="33"/>
    </location>
</feature>
<dbReference type="InterPro" id="IPR025966">
    <property type="entry name" value="OppC_N"/>
</dbReference>
<evidence type="ECO:0000256" key="6">
    <source>
        <dbReference type="ARBA" id="ARBA00023136"/>
    </source>
</evidence>
<proteinExistence type="inferred from homology"/>
<organism evidence="9 10">
    <name type="scientific">Paenibacillus agri</name>
    <dbReference type="NCBI Taxonomy" id="2744309"/>
    <lineage>
        <taxon>Bacteria</taxon>
        <taxon>Bacillati</taxon>
        <taxon>Bacillota</taxon>
        <taxon>Bacilli</taxon>
        <taxon>Bacillales</taxon>
        <taxon>Paenibacillaceae</taxon>
        <taxon>Paenibacillus</taxon>
    </lineage>
</organism>
<evidence type="ECO:0000256" key="2">
    <source>
        <dbReference type="ARBA" id="ARBA00022448"/>
    </source>
</evidence>
<evidence type="ECO:0000256" key="3">
    <source>
        <dbReference type="ARBA" id="ARBA00022475"/>
    </source>
</evidence>
<keyword evidence="3" id="KW-1003">Cell membrane</keyword>
<protein>
    <submittedName>
        <fullName evidence="9">ABC transporter permease</fullName>
    </submittedName>
</protein>
<feature type="transmembrane region" description="Helical" evidence="7">
    <location>
        <begin position="239"/>
        <end position="262"/>
    </location>
</feature>
<gene>
    <name evidence="9" type="ORF">HPT30_15815</name>
</gene>
<evidence type="ECO:0000256" key="5">
    <source>
        <dbReference type="ARBA" id="ARBA00022989"/>
    </source>
</evidence>
<comment type="subcellular location">
    <subcellularLocation>
        <location evidence="1 7">Cell membrane</location>
        <topology evidence="1 7">Multi-pass membrane protein</topology>
    </subcellularLocation>
</comment>
<dbReference type="AlphaFoldDB" id="A0A850EV90"/>
<reference evidence="9" key="1">
    <citation type="submission" date="2020-06" db="EMBL/GenBank/DDBJ databases">
        <title>Paenibacillus sp. nov., isolated from soil.</title>
        <authorList>
            <person name="Seo Y.L."/>
        </authorList>
    </citation>
    <scope>NUCLEOTIDE SEQUENCE [LARGE SCALE GENOMIC DNA]</scope>
    <source>
        <strain evidence="9">JW14</strain>
    </source>
</reference>
<accession>A0A850EV90</accession>
<dbReference type="Pfam" id="PF00528">
    <property type="entry name" value="BPD_transp_1"/>
    <property type="match status" value="1"/>
</dbReference>
<dbReference type="GO" id="GO:0055085">
    <property type="term" value="P:transmembrane transport"/>
    <property type="evidence" value="ECO:0007669"/>
    <property type="project" value="InterPro"/>
</dbReference>
<dbReference type="InterPro" id="IPR000515">
    <property type="entry name" value="MetI-like"/>
</dbReference>
<keyword evidence="4 7" id="KW-0812">Transmembrane</keyword>
<evidence type="ECO:0000256" key="4">
    <source>
        <dbReference type="ARBA" id="ARBA00022692"/>
    </source>
</evidence>
<evidence type="ECO:0000256" key="1">
    <source>
        <dbReference type="ARBA" id="ARBA00004651"/>
    </source>
</evidence>
<dbReference type="GO" id="GO:0005886">
    <property type="term" value="C:plasma membrane"/>
    <property type="evidence" value="ECO:0007669"/>
    <property type="project" value="UniProtKB-SubCell"/>
</dbReference>
<dbReference type="Proteomes" id="UP000564806">
    <property type="component" value="Unassembled WGS sequence"/>
</dbReference>